<evidence type="ECO:0000313" key="3">
    <source>
        <dbReference type="EMBL" id="KAK0171561.1"/>
    </source>
</evidence>
<dbReference type="Pfam" id="PF03803">
    <property type="entry name" value="Scramblase"/>
    <property type="match status" value="1"/>
</dbReference>
<dbReference type="GO" id="GO:0005886">
    <property type="term" value="C:plasma membrane"/>
    <property type="evidence" value="ECO:0007669"/>
    <property type="project" value="TreeGrafter"/>
</dbReference>
<dbReference type="Proteomes" id="UP001168990">
    <property type="component" value="Unassembled WGS sequence"/>
</dbReference>
<gene>
    <name evidence="3" type="ORF">PV328_005002</name>
</gene>
<comment type="function">
    <text evidence="2">May mediate accelerated ATP-independent bidirectional transbilayer migration of phospholipids upon binding calcium ions that results in a loss of phospholipid asymmetry in the plasma membrane.</text>
</comment>
<dbReference type="AlphaFoldDB" id="A0AA39FLD0"/>
<dbReference type="PANTHER" id="PTHR23248">
    <property type="entry name" value="PHOSPHOLIPID SCRAMBLASE-RELATED"/>
    <property type="match status" value="1"/>
</dbReference>
<comment type="cofactor">
    <cofactor evidence="2">
        <name>Ca(2+)</name>
        <dbReference type="ChEBI" id="CHEBI:29108"/>
    </cofactor>
</comment>
<evidence type="ECO:0000256" key="2">
    <source>
        <dbReference type="RuleBase" id="RU363116"/>
    </source>
</evidence>
<reference evidence="3" key="2">
    <citation type="submission" date="2023-03" db="EMBL/GenBank/DDBJ databases">
        <authorList>
            <person name="Inwood S.N."/>
            <person name="Skelly J.G."/>
            <person name="Guhlin J."/>
            <person name="Harrop T.W.R."/>
            <person name="Goldson S.G."/>
            <person name="Dearden P.K."/>
        </authorList>
    </citation>
    <scope>NUCLEOTIDE SEQUENCE</scope>
    <source>
        <strain evidence="3">Irish</strain>
        <tissue evidence="3">Whole body</tissue>
    </source>
</reference>
<reference evidence="3" key="1">
    <citation type="journal article" date="2023" name="bioRxiv">
        <title>Scaffold-level genome assemblies of two parasitoid biocontrol wasps reveal the parthenogenesis mechanism and an associated novel virus.</title>
        <authorList>
            <person name="Inwood S."/>
            <person name="Skelly J."/>
            <person name="Guhlin J."/>
            <person name="Harrop T."/>
            <person name="Goldson S."/>
            <person name="Dearden P."/>
        </authorList>
    </citation>
    <scope>NUCLEOTIDE SEQUENCE</scope>
    <source>
        <strain evidence="3">Irish</strain>
        <tissue evidence="3">Whole body</tissue>
    </source>
</reference>
<keyword evidence="2" id="KW-0564">Palmitate</keyword>
<proteinExistence type="inferred from homology"/>
<accession>A0AA39FLD0</accession>
<dbReference type="GO" id="GO:0017128">
    <property type="term" value="F:phospholipid scramblase activity"/>
    <property type="evidence" value="ECO:0007669"/>
    <property type="project" value="InterPro"/>
</dbReference>
<keyword evidence="2" id="KW-0449">Lipoprotein</keyword>
<sequence>MAMPSEYDGNEKNRKKPYHEYITLPPVYENSLIITQPQRNGMFGNNLFPNEQQNQRILVNFDNDNNRQENTNIPILMSWISNTRGFQTLPISPEYFLTNIEQVEIQPVVSVSENNTNRQYRVRCPERSETLFLATEISSEWQKKILGSMRSLNLILRDVSGATAFTLTKNKMTIETPAEIVGYVEQNFTLLGVNFSIRGTQDNQCIASIAGPIMFCCCCTWKNVNFHILSSNGRSIIGSIMHQWDYLRLDYILVVTFQSNGMSEKLKSLILGAAFLLV</sequence>
<keyword evidence="2" id="KW-0106">Calcium</keyword>
<dbReference type="PANTHER" id="PTHR23248:SF4">
    <property type="entry name" value="PHOSPHOLIPID SCRAMBLASE"/>
    <property type="match status" value="1"/>
</dbReference>
<dbReference type="InterPro" id="IPR005552">
    <property type="entry name" value="Scramblase"/>
</dbReference>
<protein>
    <recommendedName>
        <fullName evidence="2">Phospholipid scramblase</fullName>
    </recommendedName>
</protein>
<comment type="caution">
    <text evidence="3">The sequence shown here is derived from an EMBL/GenBank/DDBJ whole genome shotgun (WGS) entry which is preliminary data.</text>
</comment>
<evidence type="ECO:0000256" key="1">
    <source>
        <dbReference type="ARBA" id="ARBA00005350"/>
    </source>
</evidence>
<name>A0AA39FLD0_9HYME</name>
<keyword evidence="4" id="KW-1185">Reference proteome</keyword>
<evidence type="ECO:0000313" key="4">
    <source>
        <dbReference type="Proteomes" id="UP001168990"/>
    </source>
</evidence>
<dbReference type="EMBL" id="JAQQBS010000002">
    <property type="protein sequence ID" value="KAK0171561.1"/>
    <property type="molecule type" value="Genomic_DNA"/>
</dbReference>
<organism evidence="3 4">
    <name type="scientific">Microctonus aethiopoides</name>
    <dbReference type="NCBI Taxonomy" id="144406"/>
    <lineage>
        <taxon>Eukaryota</taxon>
        <taxon>Metazoa</taxon>
        <taxon>Ecdysozoa</taxon>
        <taxon>Arthropoda</taxon>
        <taxon>Hexapoda</taxon>
        <taxon>Insecta</taxon>
        <taxon>Pterygota</taxon>
        <taxon>Neoptera</taxon>
        <taxon>Endopterygota</taxon>
        <taxon>Hymenoptera</taxon>
        <taxon>Apocrita</taxon>
        <taxon>Ichneumonoidea</taxon>
        <taxon>Braconidae</taxon>
        <taxon>Euphorinae</taxon>
        <taxon>Microctonus</taxon>
    </lineage>
</organism>
<comment type="similarity">
    <text evidence="1 2">Belongs to the phospholipid scramblase family.</text>
</comment>